<evidence type="ECO:0000256" key="4">
    <source>
        <dbReference type="ARBA" id="ARBA00022989"/>
    </source>
</evidence>
<protein>
    <submittedName>
        <fullName evidence="7">Uncharacterized protein</fullName>
    </submittedName>
</protein>
<accession>A0ABR2B4Y0</accession>
<evidence type="ECO:0000313" key="8">
    <source>
        <dbReference type="Proteomes" id="UP001472677"/>
    </source>
</evidence>
<keyword evidence="5 6" id="KW-0472">Membrane</keyword>
<keyword evidence="2 6" id="KW-0812">Transmembrane</keyword>
<dbReference type="Proteomes" id="UP001472677">
    <property type="component" value="Unassembled WGS sequence"/>
</dbReference>
<keyword evidence="3" id="KW-0460">Magnesium</keyword>
<dbReference type="PANTHER" id="PTHR42861">
    <property type="entry name" value="CALCIUM-TRANSPORTING ATPASE"/>
    <property type="match status" value="1"/>
</dbReference>
<comment type="subcellular location">
    <subcellularLocation>
        <location evidence="1">Membrane</location>
    </subcellularLocation>
</comment>
<evidence type="ECO:0000256" key="1">
    <source>
        <dbReference type="ARBA" id="ARBA00004370"/>
    </source>
</evidence>
<reference evidence="7 8" key="1">
    <citation type="journal article" date="2024" name="G3 (Bethesda)">
        <title>Genome assembly of Hibiscus sabdariffa L. provides insights into metabolisms of medicinal natural products.</title>
        <authorList>
            <person name="Kim T."/>
        </authorList>
    </citation>
    <scope>NUCLEOTIDE SEQUENCE [LARGE SCALE GENOMIC DNA]</scope>
    <source>
        <strain evidence="7">TK-2024</strain>
        <tissue evidence="7">Old leaves</tissue>
    </source>
</reference>
<keyword evidence="8" id="KW-1185">Reference proteome</keyword>
<keyword evidence="4 6" id="KW-1133">Transmembrane helix</keyword>
<feature type="transmembrane region" description="Helical" evidence="6">
    <location>
        <begin position="20"/>
        <end position="42"/>
    </location>
</feature>
<dbReference type="InterPro" id="IPR023214">
    <property type="entry name" value="HAD_sf"/>
</dbReference>
<dbReference type="Gene3D" id="1.20.1110.10">
    <property type="entry name" value="Calcium-transporting ATPase, transmembrane domain"/>
    <property type="match status" value="1"/>
</dbReference>
<dbReference type="InterPro" id="IPR018303">
    <property type="entry name" value="ATPase_P-typ_P_site"/>
</dbReference>
<dbReference type="EMBL" id="JBBPBM010000193">
    <property type="protein sequence ID" value="KAK8501238.1"/>
    <property type="molecule type" value="Genomic_DNA"/>
</dbReference>
<proteinExistence type="predicted"/>
<comment type="caution">
    <text evidence="7">The sequence shown here is derived from an EMBL/GenBank/DDBJ whole genome shotgun (WGS) entry which is preliminary data.</text>
</comment>
<evidence type="ECO:0000256" key="3">
    <source>
        <dbReference type="ARBA" id="ARBA00022842"/>
    </source>
</evidence>
<dbReference type="Gene3D" id="3.40.50.1000">
    <property type="entry name" value="HAD superfamily/HAD-like"/>
    <property type="match status" value="1"/>
</dbReference>
<evidence type="ECO:0000313" key="7">
    <source>
        <dbReference type="EMBL" id="KAK8501238.1"/>
    </source>
</evidence>
<name>A0ABR2B4Y0_9ROSI</name>
<evidence type="ECO:0000256" key="6">
    <source>
        <dbReference type="SAM" id="Phobius"/>
    </source>
</evidence>
<evidence type="ECO:0000256" key="5">
    <source>
        <dbReference type="ARBA" id="ARBA00023136"/>
    </source>
</evidence>
<organism evidence="7 8">
    <name type="scientific">Hibiscus sabdariffa</name>
    <name type="common">roselle</name>
    <dbReference type="NCBI Taxonomy" id="183260"/>
    <lineage>
        <taxon>Eukaryota</taxon>
        <taxon>Viridiplantae</taxon>
        <taxon>Streptophyta</taxon>
        <taxon>Embryophyta</taxon>
        <taxon>Tracheophyta</taxon>
        <taxon>Spermatophyta</taxon>
        <taxon>Magnoliopsida</taxon>
        <taxon>eudicotyledons</taxon>
        <taxon>Gunneridae</taxon>
        <taxon>Pentapetalae</taxon>
        <taxon>rosids</taxon>
        <taxon>malvids</taxon>
        <taxon>Malvales</taxon>
        <taxon>Malvaceae</taxon>
        <taxon>Malvoideae</taxon>
        <taxon>Hibiscus</taxon>
    </lineage>
</organism>
<dbReference type="PROSITE" id="PS00154">
    <property type="entry name" value="ATPASE_E1_E2"/>
    <property type="match status" value="1"/>
</dbReference>
<gene>
    <name evidence="7" type="ORF">V6N12_008259</name>
</gene>
<evidence type="ECO:0000256" key="2">
    <source>
        <dbReference type="ARBA" id="ARBA00022692"/>
    </source>
</evidence>
<sequence>MYPIQHRKCMDGIDNLLVLLFGRTLIAMSLSTVLSVIMAISFRRLSQQGVITKRMTVIVEMSCMDGLCSDKTGTLTLNKWMDDEEAEQRREGAGKLKEMSCVE</sequence>